<protein>
    <submittedName>
        <fullName evidence="2">Alpha/beta fold hydrolase</fullName>
    </submittedName>
</protein>
<dbReference type="Pfam" id="PF12146">
    <property type="entry name" value="Hydrolase_4"/>
    <property type="match status" value="1"/>
</dbReference>
<dbReference type="SUPFAM" id="SSF53474">
    <property type="entry name" value="alpha/beta-Hydrolases"/>
    <property type="match status" value="1"/>
</dbReference>
<keyword evidence="3" id="KW-1185">Reference proteome</keyword>
<reference evidence="3" key="1">
    <citation type="submission" date="2018-09" db="EMBL/GenBank/DDBJ databases">
        <authorList>
            <person name="Livingstone P.G."/>
            <person name="Whitworth D.E."/>
        </authorList>
    </citation>
    <scope>NUCLEOTIDE SEQUENCE [LARGE SCALE GENOMIC DNA]</scope>
    <source>
        <strain evidence="3">CA054A</strain>
    </source>
</reference>
<accession>A0A3A8JFA6</accession>
<gene>
    <name evidence="2" type="ORF">D7V88_10350</name>
</gene>
<comment type="caution">
    <text evidence="2">The sequence shown here is derived from an EMBL/GenBank/DDBJ whole genome shotgun (WGS) entry which is preliminary data.</text>
</comment>
<dbReference type="InterPro" id="IPR029058">
    <property type="entry name" value="AB_hydrolase_fold"/>
</dbReference>
<evidence type="ECO:0000313" key="3">
    <source>
        <dbReference type="Proteomes" id="UP000268094"/>
    </source>
</evidence>
<dbReference type="EMBL" id="RAVZ01000050">
    <property type="protein sequence ID" value="RKG90934.1"/>
    <property type="molecule type" value="Genomic_DNA"/>
</dbReference>
<dbReference type="OrthoDB" id="5379975at2"/>
<proteinExistence type="predicted"/>
<dbReference type="Proteomes" id="UP000268094">
    <property type="component" value="Unassembled WGS sequence"/>
</dbReference>
<evidence type="ECO:0000313" key="2">
    <source>
        <dbReference type="EMBL" id="RKG90934.1"/>
    </source>
</evidence>
<dbReference type="Gene3D" id="3.40.50.1820">
    <property type="entry name" value="alpha/beta hydrolase"/>
    <property type="match status" value="1"/>
</dbReference>
<feature type="domain" description="Serine aminopeptidase S33" evidence="1">
    <location>
        <begin position="44"/>
        <end position="159"/>
    </location>
</feature>
<dbReference type="AlphaFoldDB" id="A0A3A8JFA6"/>
<dbReference type="RefSeq" id="WP_120540454.1">
    <property type="nucleotide sequence ID" value="NZ_RAVZ01000050.1"/>
</dbReference>
<evidence type="ECO:0000259" key="1">
    <source>
        <dbReference type="Pfam" id="PF12146"/>
    </source>
</evidence>
<dbReference type="GO" id="GO:0016787">
    <property type="term" value="F:hydrolase activity"/>
    <property type="evidence" value="ECO:0007669"/>
    <property type="project" value="UniProtKB-KW"/>
</dbReference>
<organism evidence="2 3">
    <name type="scientific">Corallococcus terminator</name>
    <dbReference type="NCBI Taxonomy" id="2316733"/>
    <lineage>
        <taxon>Bacteria</taxon>
        <taxon>Pseudomonadati</taxon>
        <taxon>Myxococcota</taxon>
        <taxon>Myxococcia</taxon>
        <taxon>Myxococcales</taxon>
        <taxon>Cystobacterineae</taxon>
        <taxon>Myxococcaceae</taxon>
        <taxon>Corallococcus</taxon>
    </lineage>
</organism>
<sequence>MTPCFFGSSERQLFGMHHPAQGAERATGVVLCYPAAQEYMLTHWAFRKLAGMLAREGFHVFRFDYYGTGDSAGEVHEGRVASWVQDIRLAVAELQDMTGVQRVALVGMRLGAALAVRAAAEGLSTAGLVLWEPLVEGATYLKELELLQTRRAARTLFPQVDSPLEVREELLGFAFPRPLREDILALDLAAMPAWPSTRTHLVAAGPKPEYQRLQQHLEATGLPFQHHVVREEGGAGGGQESALLSNRILQTITSLLKEVA</sequence>
<dbReference type="InterPro" id="IPR022742">
    <property type="entry name" value="Hydrolase_4"/>
</dbReference>
<name>A0A3A8JFA6_9BACT</name>
<keyword evidence="2" id="KW-0378">Hydrolase</keyword>